<evidence type="ECO:0000259" key="9">
    <source>
        <dbReference type="PROSITE" id="PS51987"/>
    </source>
</evidence>
<dbReference type="GO" id="GO:0006542">
    <property type="term" value="P:glutamine biosynthetic process"/>
    <property type="evidence" value="ECO:0007669"/>
    <property type="project" value="InterPro"/>
</dbReference>
<keyword evidence="11" id="KW-1185">Reference proteome</keyword>
<evidence type="ECO:0000256" key="6">
    <source>
        <dbReference type="ARBA" id="ARBA00023231"/>
    </source>
</evidence>
<dbReference type="GO" id="GO:0005524">
    <property type="term" value="F:ATP binding"/>
    <property type="evidence" value="ECO:0007669"/>
    <property type="project" value="UniProtKB-KW"/>
</dbReference>
<dbReference type="AlphaFoldDB" id="A0A844W557"/>
<dbReference type="InterPro" id="IPR014746">
    <property type="entry name" value="Gln_synth/guanido_kin_cat_dom"/>
</dbReference>
<evidence type="ECO:0000313" key="10">
    <source>
        <dbReference type="EMBL" id="MWB79406.1"/>
    </source>
</evidence>
<keyword evidence="4" id="KW-0547">Nucleotide-binding</keyword>
<keyword evidence="5" id="KW-0067">ATP-binding</keyword>
<dbReference type="InterPro" id="IPR008146">
    <property type="entry name" value="Gln_synth_cat_dom"/>
</dbReference>
<evidence type="ECO:0000256" key="4">
    <source>
        <dbReference type="ARBA" id="ARBA00022741"/>
    </source>
</evidence>
<evidence type="ECO:0000256" key="2">
    <source>
        <dbReference type="ARBA" id="ARBA00003117"/>
    </source>
</evidence>
<comment type="caution">
    <text evidence="10">The sequence shown here is derived from an EMBL/GenBank/DDBJ whole genome shotgun (WGS) entry which is preliminary data.</text>
</comment>
<evidence type="ECO:0000256" key="1">
    <source>
        <dbReference type="ARBA" id="ARBA00001946"/>
    </source>
</evidence>
<keyword evidence="3" id="KW-0436">Ligase</keyword>
<dbReference type="Pfam" id="PF00120">
    <property type="entry name" value="Gln-synt_C"/>
    <property type="match status" value="1"/>
</dbReference>
<comment type="cofactor">
    <cofactor evidence="1">
        <name>Mg(2+)</name>
        <dbReference type="ChEBI" id="CHEBI:18420"/>
    </cofactor>
</comment>
<evidence type="ECO:0000256" key="8">
    <source>
        <dbReference type="RuleBase" id="RU000384"/>
    </source>
</evidence>
<dbReference type="EMBL" id="WNXQ01000010">
    <property type="protein sequence ID" value="MWB79406.1"/>
    <property type="molecule type" value="Genomic_DNA"/>
</dbReference>
<organism evidence="10 11">
    <name type="scientific">Pseudooceanicola pacificus</name>
    <dbReference type="NCBI Taxonomy" id="2676438"/>
    <lineage>
        <taxon>Bacteria</taxon>
        <taxon>Pseudomonadati</taxon>
        <taxon>Pseudomonadota</taxon>
        <taxon>Alphaproteobacteria</taxon>
        <taxon>Rhodobacterales</taxon>
        <taxon>Paracoccaceae</taxon>
        <taxon>Pseudooceanicola</taxon>
    </lineage>
</organism>
<proteinExistence type="inferred from homology"/>
<dbReference type="SMART" id="SM01230">
    <property type="entry name" value="Gln-synt_C"/>
    <property type="match status" value="1"/>
</dbReference>
<evidence type="ECO:0000256" key="7">
    <source>
        <dbReference type="PROSITE-ProRule" id="PRU01331"/>
    </source>
</evidence>
<sequence length="436" mass="46480">MPEPLIFVATHDIAGRTRGKAFPAADRALRLTRGLGWTPTNVQITCFDVIADSPFGALGDLLLLPDAATEVKLADPGGGPDEHFMLGDILTTEGTPWACCTRAILRGALDRLNRVAGLTLHGAFEHEFQLTPGGTGPGWAYTLDGFRAQAGLLGDLMGAMRATGLDPDTIMKEYGPDQYEVTMGPATGVTIADQSTILRELTRTIARRHGEVASFTPIRDPASVGNGAHIHMSFSDAAGDPATHDPDGPRGMSALTGSFIAGILKYLDRILAFTAPSVISYARLTPHRWSAAYNNLGFRDREAAVRICPVTARDPKAIARQYHFEYRAADSAAAPHLALAAIVHAGVQGIEEGLPPPPASEEDLSLLDAATLADRGYLRLPETLGAALDRLEASETVAGWFPEGFLPVYLAHKRFEAAHVAGMAPAEVHTLYGSVY</sequence>
<feature type="domain" description="GS catalytic" evidence="9">
    <location>
        <begin position="101"/>
        <end position="436"/>
    </location>
</feature>
<dbReference type="PANTHER" id="PTHR43785">
    <property type="entry name" value="GAMMA-GLUTAMYLPUTRESCINE SYNTHETASE"/>
    <property type="match status" value="1"/>
</dbReference>
<dbReference type="InterPro" id="IPR008147">
    <property type="entry name" value="Gln_synt_N"/>
</dbReference>
<dbReference type="Proteomes" id="UP000443843">
    <property type="component" value="Unassembled WGS sequence"/>
</dbReference>
<dbReference type="Pfam" id="PF16952">
    <property type="entry name" value="Gln-synt_N_2"/>
    <property type="match status" value="1"/>
</dbReference>
<name>A0A844W557_9RHOB</name>
<dbReference type="RefSeq" id="WP_160383618.1">
    <property type="nucleotide sequence ID" value="NZ_WNXQ01000010.1"/>
</dbReference>
<keyword evidence="6" id="KW-0535">Nitrogen fixation</keyword>
<dbReference type="InterPro" id="IPR036651">
    <property type="entry name" value="Gln_synt_N_sf"/>
</dbReference>
<dbReference type="PANTHER" id="PTHR43785:SF12">
    <property type="entry name" value="TYPE-1 GLUTAMINE SYNTHETASE 2"/>
    <property type="match status" value="1"/>
</dbReference>
<accession>A0A844W557</accession>
<dbReference type="PROSITE" id="PS51987">
    <property type="entry name" value="GS_CATALYTIC"/>
    <property type="match status" value="1"/>
</dbReference>
<protein>
    <submittedName>
        <fullName evidence="10">Glutamine synthetase</fullName>
    </submittedName>
</protein>
<comment type="function">
    <text evidence="2">Catalyzes the ATP-dependent biosynthesis of glutamine from glutamate and ammonia.</text>
</comment>
<dbReference type="Gene3D" id="3.30.590.10">
    <property type="entry name" value="Glutamine synthetase/guanido kinase, catalytic domain"/>
    <property type="match status" value="1"/>
</dbReference>
<gene>
    <name evidence="10" type="ORF">GLS40_15310</name>
</gene>
<reference evidence="10 11" key="1">
    <citation type="submission" date="2019-11" db="EMBL/GenBank/DDBJ databases">
        <title>Pseudooceanicola pacifica sp. nov., isolated from deep-sea sediment of the Pacific Ocean.</title>
        <authorList>
            <person name="Lyu L."/>
        </authorList>
    </citation>
    <scope>NUCLEOTIDE SEQUENCE [LARGE SCALE GENOMIC DNA]</scope>
    <source>
        <strain evidence="10 11">216_PA32_1</strain>
    </source>
</reference>
<evidence type="ECO:0000256" key="3">
    <source>
        <dbReference type="ARBA" id="ARBA00022598"/>
    </source>
</evidence>
<evidence type="ECO:0000313" key="11">
    <source>
        <dbReference type="Proteomes" id="UP000443843"/>
    </source>
</evidence>
<evidence type="ECO:0000256" key="5">
    <source>
        <dbReference type="ARBA" id="ARBA00022840"/>
    </source>
</evidence>
<dbReference type="GO" id="GO:0004356">
    <property type="term" value="F:glutamine synthetase activity"/>
    <property type="evidence" value="ECO:0007669"/>
    <property type="project" value="InterPro"/>
</dbReference>
<comment type="similarity">
    <text evidence="7 8">Belongs to the glutamine synthetase family.</text>
</comment>
<dbReference type="SUPFAM" id="SSF55931">
    <property type="entry name" value="Glutamine synthetase/guanido kinase"/>
    <property type="match status" value="1"/>
</dbReference>
<dbReference type="Gene3D" id="3.10.20.70">
    <property type="entry name" value="Glutamine synthetase, N-terminal domain"/>
    <property type="match status" value="1"/>
</dbReference>